<dbReference type="SUPFAM" id="SSF56752">
    <property type="entry name" value="D-aminoacid aminotransferase-like PLP-dependent enzymes"/>
    <property type="match status" value="1"/>
</dbReference>
<accession>A0ABU8RHP2</accession>
<keyword evidence="2" id="KW-0808">Transferase</keyword>
<dbReference type="PANTHER" id="PTHR42743">
    <property type="entry name" value="AMINO-ACID AMINOTRANSFERASE"/>
    <property type="match status" value="1"/>
</dbReference>
<evidence type="ECO:0000313" key="2">
    <source>
        <dbReference type="EMBL" id="MEJ5944570.1"/>
    </source>
</evidence>
<dbReference type="InterPro" id="IPR043132">
    <property type="entry name" value="BCAT-like_C"/>
</dbReference>
<keyword evidence="3" id="KW-1185">Reference proteome</keyword>
<dbReference type="Pfam" id="PF01063">
    <property type="entry name" value="Aminotran_4"/>
    <property type="match status" value="1"/>
</dbReference>
<dbReference type="PANTHER" id="PTHR42743:SF11">
    <property type="entry name" value="AMINODEOXYCHORISMATE LYASE"/>
    <property type="match status" value="1"/>
</dbReference>
<proteinExistence type="inferred from homology"/>
<dbReference type="GO" id="GO:0008483">
    <property type="term" value="F:transaminase activity"/>
    <property type="evidence" value="ECO:0007669"/>
    <property type="project" value="UniProtKB-KW"/>
</dbReference>
<protein>
    <submittedName>
        <fullName evidence="2">Aminotransferase class IV</fullName>
    </submittedName>
</protein>
<dbReference type="InterPro" id="IPR050571">
    <property type="entry name" value="Class-IV_PLP-Dep_Aminotrnsfr"/>
</dbReference>
<evidence type="ECO:0000313" key="3">
    <source>
        <dbReference type="Proteomes" id="UP001387100"/>
    </source>
</evidence>
<name>A0ABU8RHP2_9ACTN</name>
<dbReference type="EMBL" id="JBBIAA010000003">
    <property type="protein sequence ID" value="MEJ5944570.1"/>
    <property type="molecule type" value="Genomic_DNA"/>
</dbReference>
<comment type="caution">
    <text evidence="2">The sequence shown here is derived from an EMBL/GenBank/DDBJ whole genome shotgun (WGS) entry which is preliminary data.</text>
</comment>
<sequence>MGRGGATGGAHSGGAVGAAEAGVDGARADGAGGDGAGGDGAGPVVWVDGALAAGGAAGGRAVVDALDHGMTTGDGVFETCKVVDGVPFALSLHLARLARSAAGLGLPAPREEEVRDAVGAVLRERALARGRLRITWTSGPGPLGSERHGGSTLVVAAAQAPSPATAPSVVTVPWTRNERSATAGLKTTSYAENVVALRRALAAGAGEALLANTRGELCEGTGSNVVVQLRGADGRPAPELVTPPLSSGCLAGVTRALLLRWAQEEGLPLVERTVPVGALRDAAAVLLTSSLRDVQVQTRLDGRPLAPGDLPLRAADLFARRAAQEVDPR</sequence>
<dbReference type="Gene3D" id="3.30.470.10">
    <property type="match status" value="1"/>
</dbReference>
<dbReference type="Proteomes" id="UP001387100">
    <property type="component" value="Unassembled WGS sequence"/>
</dbReference>
<comment type="similarity">
    <text evidence="1">Belongs to the class-IV pyridoxal-phosphate-dependent aminotransferase family.</text>
</comment>
<organism evidence="2 3">
    <name type="scientific">Pseudokineococcus basanitobsidens</name>
    <dbReference type="NCBI Taxonomy" id="1926649"/>
    <lineage>
        <taxon>Bacteria</taxon>
        <taxon>Bacillati</taxon>
        <taxon>Actinomycetota</taxon>
        <taxon>Actinomycetes</taxon>
        <taxon>Kineosporiales</taxon>
        <taxon>Kineosporiaceae</taxon>
        <taxon>Pseudokineococcus</taxon>
    </lineage>
</organism>
<gene>
    <name evidence="2" type="ORF">WDZ17_04595</name>
</gene>
<dbReference type="Gene3D" id="3.20.10.10">
    <property type="entry name" value="D-amino Acid Aminotransferase, subunit A, domain 2"/>
    <property type="match status" value="1"/>
</dbReference>
<dbReference type="InterPro" id="IPR043131">
    <property type="entry name" value="BCAT-like_N"/>
</dbReference>
<keyword evidence="2" id="KW-0032">Aminotransferase</keyword>
<dbReference type="InterPro" id="IPR001544">
    <property type="entry name" value="Aminotrans_IV"/>
</dbReference>
<evidence type="ECO:0000256" key="1">
    <source>
        <dbReference type="ARBA" id="ARBA00009320"/>
    </source>
</evidence>
<dbReference type="InterPro" id="IPR036038">
    <property type="entry name" value="Aminotransferase-like"/>
</dbReference>
<reference evidence="2 3" key="1">
    <citation type="journal article" date="2017" name="Int. J. Syst. Evol. Microbiol.">
        <title>Pseudokineococcus basanitobsidens sp. nov., isolated from volcanic rock.</title>
        <authorList>
            <person name="Lee D.W."/>
            <person name="Park M.Y."/>
            <person name="Kim J.J."/>
            <person name="Kim B.S."/>
        </authorList>
    </citation>
    <scope>NUCLEOTIDE SEQUENCE [LARGE SCALE GENOMIC DNA]</scope>
    <source>
        <strain evidence="2 3">DSM 103726</strain>
    </source>
</reference>